<dbReference type="AlphaFoldDB" id="A0A0H4T542"/>
<proteinExistence type="predicted"/>
<dbReference type="InterPro" id="IPR003779">
    <property type="entry name" value="CMD-like"/>
</dbReference>
<evidence type="ECO:0000313" key="2">
    <source>
        <dbReference type="EMBL" id="AKQ01517.1"/>
    </source>
</evidence>
<dbReference type="Gene3D" id="1.20.1290.10">
    <property type="entry name" value="AhpD-like"/>
    <property type="match status" value="1"/>
</dbReference>
<accession>A0A0H4T542</accession>
<evidence type="ECO:0000259" key="1">
    <source>
        <dbReference type="Pfam" id="PF02627"/>
    </source>
</evidence>
<organism evidence="2">
    <name type="scientific">uncultured delta proteobacterium Rifle_16ft_4_minimus_1997</name>
    <dbReference type="NCBI Taxonomy" id="1665176"/>
    <lineage>
        <taxon>Bacteria</taxon>
        <taxon>Deltaproteobacteria</taxon>
        <taxon>environmental samples</taxon>
    </lineage>
</organism>
<dbReference type="InterPro" id="IPR029032">
    <property type="entry name" value="AhpD-like"/>
</dbReference>
<dbReference type="Pfam" id="PF02627">
    <property type="entry name" value="CMD"/>
    <property type="match status" value="1"/>
</dbReference>
<reference evidence="2" key="1">
    <citation type="journal article" date="2015" name="ISME J.">
        <title>Aquifer environment selects for microbial species cohorts in sediment and groundwater.</title>
        <authorList>
            <person name="Hug L.A."/>
            <person name="Thomas B.C."/>
            <person name="Brown C.T."/>
            <person name="Frischkorn K.R."/>
            <person name="Williams K.H."/>
            <person name="Tringe S.G."/>
            <person name="Banfield J.F."/>
        </authorList>
    </citation>
    <scope>NUCLEOTIDE SEQUENCE</scope>
</reference>
<dbReference type="EMBL" id="KT006970">
    <property type="protein sequence ID" value="AKQ01517.1"/>
    <property type="molecule type" value="Genomic_DNA"/>
</dbReference>
<dbReference type="GO" id="GO:0051920">
    <property type="term" value="F:peroxiredoxin activity"/>
    <property type="evidence" value="ECO:0007669"/>
    <property type="project" value="InterPro"/>
</dbReference>
<name>A0A0H4T542_9DELT</name>
<sequence>MPYIRIIPPADATGKLTEVYESGAGPSADRGKVSMIRQVQSLNPDVLTAWRALDVGIMRGESRISRRQREMIATLVSARNKCNY</sequence>
<feature type="domain" description="Carboxymuconolactone decarboxylase-like" evidence="1">
    <location>
        <begin position="44"/>
        <end position="84"/>
    </location>
</feature>
<dbReference type="SUPFAM" id="SSF69118">
    <property type="entry name" value="AhpD-like"/>
    <property type="match status" value="1"/>
</dbReference>
<protein>
    <recommendedName>
        <fullName evidence="1">Carboxymuconolactone decarboxylase-like domain-containing protein</fullName>
    </recommendedName>
</protein>